<dbReference type="GO" id="GO:0006310">
    <property type="term" value="P:DNA recombination"/>
    <property type="evidence" value="ECO:0007669"/>
    <property type="project" value="UniProtKB-KW"/>
</dbReference>
<organism evidence="8 9">
    <name type="scientific">Aliarcobacter cryaerophilus</name>
    <dbReference type="NCBI Taxonomy" id="28198"/>
    <lineage>
        <taxon>Bacteria</taxon>
        <taxon>Pseudomonadati</taxon>
        <taxon>Campylobacterota</taxon>
        <taxon>Epsilonproteobacteria</taxon>
        <taxon>Campylobacterales</taxon>
        <taxon>Arcobacteraceae</taxon>
        <taxon>Aliarcobacter</taxon>
    </lineage>
</organism>
<feature type="domain" description="Tyr recombinase" evidence="6">
    <location>
        <begin position="180"/>
        <end position="357"/>
    </location>
</feature>
<sequence length="362" mass="42481">MSLPKLTKTNYSGVSYYKDSSKGKVFVAIFEVNKKRYRKIVGYENDEFKTNAKIAYLKKEELKNDILNNNYASKNITFKQLWELYFTHLEDSKSVAKRTYETKKSYYNAHFKNVFDNLAINNIQVFQIQNFANNLLKTKSPKTVDNLLADLSSIFKFAVKNKLITSNPVRQVDKPKYDNSRDFPLTLEESKRLCKTIINFQEPLYREIFTFLLHGRRKEEVLSLTWDMIDLEKRVYQIGFEINKAKRNMSYEISDRLYEILLNKDEKKGYVFKSNVTGEKVKNLRWAWKRILEVANIDKPMRIHDLRHLIGEISLNETDNSMEVVSAILGHSSTRPTRRYAKVQQKVASAGLKKVFDSLDLD</sequence>
<dbReference type="InterPro" id="IPR002104">
    <property type="entry name" value="Integrase_catalytic"/>
</dbReference>
<evidence type="ECO:0000256" key="2">
    <source>
        <dbReference type="ARBA" id="ARBA00022908"/>
    </source>
</evidence>
<dbReference type="PROSITE" id="PS51898">
    <property type="entry name" value="TYR_RECOMBINASE"/>
    <property type="match status" value="1"/>
</dbReference>
<dbReference type="Pfam" id="PF00589">
    <property type="entry name" value="Phage_integrase"/>
    <property type="match status" value="1"/>
</dbReference>
<keyword evidence="4" id="KW-0233">DNA recombination</keyword>
<evidence type="ECO:0000256" key="5">
    <source>
        <dbReference type="PROSITE-ProRule" id="PRU01248"/>
    </source>
</evidence>
<dbReference type="Gene3D" id="1.10.150.130">
    <property type="match status" value="1"/>
</dbReference>
<comment type="similarity">
    <text evidence="1">Belongs to the 'phage' integrase family.</text>
</comment>
<evidence type="ECO:0000259" key="6">
    <source>
        <dbReference type="PROSITE" id="PS51898"/>
    </source>
</evidence>
<dbReference type="PANTHER" id="PTHR30629:SF2">
    <property type="entry name" value="PROPHAGE INTEGRASE INTS-RELATED"/>
    <property type="match status" value="1"/>
</dbReference>
<dbReference type="GO" id="GO:0003677">
    <property type="term" value="F:DNA binding"/>
    <property type="evidence" value="ECO:0007669"/>
    <property type="project" value="UniProtKB-UniRule"/>
</dbReference>
<keyword evidence="3 5" id="KW-0238">DNA-binding</keyword>
<accession>A0AA46N616</accession>
<evidence type="ECO:0000256" key="1">
    <source>
        <dbReference type="ARBA" id="ARBA00008857"/>
    </source>
</evidence>
<dbReference type="SUPFAM" id="SSF56349">
    <property type="entry name" value="DNA breaking-rejoining enzymes"/>
    <property type="match status" value="1"/>
</dbReference>
<dbReference type="InterPro" id="IPR004107">
    <property type="entry name" value="Integrase_SAM-like_N"/>
</dbReference>
<keyword evidence="2" id="KW-0229">DNA integration</keyword>
<dbReference type="PANTHER" id="PTHR30629">
    <property type="entry name" value="PROPHAGE INTEGRASE"/>
    <property type="match status" value="1"/>
</dbReference>
<feature type="domain" description="Core-binding (CB)" evidence="7">
    <location>
        <begin position="76"/>
        <end position="159"/>
    </location>
</feature>
<dbReference type="Gene3D" id="1.10.443.10">
    <property type="entry name" value="Intergrase catalytic core"/>
    <property type="match status" value="1"/>
</dbReference>
<dbReference type="GO" id="GO:0015074">
    <property type="term" value="P:DNA integration"/>
    <property type="evidence" value="ECO:0007669"/>
    <property type="project" value="UniProtKB-KW"/>
</dbReference>
<dbReference type="InterPro" id="IPR050808">
    <property type="entry name" value="Phage_Integrase"/>
</dbReference>
<evidence type="ECO:0000256" key="4">
    <source>
        <dbReference type="ARBA" id="ARBA00023172"/>
    </source>
</evidence>
<dbReference type="RefSeq" id="WP_263514125.1">
    <property type="nucleotide sequence ID" value="NZ_CP099556.1"/>
</dbReference>
<dbReference type="CDD" id="cd00796">
    <property type="entry name" value="INT_Rci_Hp1_C"/>
    <property type="match status" value="1"/>
</dbReference>
<evidence type="ECO:0000313" key="8">
    <source>
        <dbReference type="EMBL" id="UYF42510.1"/>
    </source>
</evidence>
<evidence type="ECO:0000259" key="7">
    <source>
        <dbReference type="PROSITE" id="PS51900"/>
    </source>
</evidence>
<dbReference type="AlphaFoldDB" id="A0AA46N616"/>
<gene>
    <name evidence="8" type="ORF">NGX11_06260</name>
</gene>
<dbReference type="InterPro" id="IPR011010">
    <property type="entry name" value="DNA_brk_join_enz"/>
</dbReference>
<evidence type="ECO:0000256" key="3">
    <source>
        <dbReference type="ARBA" id="ARBA00023125"/>
    </source>
</evidence>
<protein>
    <submittedName>
        <fullName evidence="8">Site-specific integrase</fullName>
    </submittedName>
</protein>
<dbReference type="Proteomes" id="UP001164100">
    <property type="component" value="Chromosome"/>
</dbReference>
<dbReference type="InterPro" id="IPR010998">
    <property type="entry name" value="Integrase_recombinase_N"/>
</dbReference>
<proteinExistence type="inferred from homology"/>
<dbReference type="InterPro" id="IPR044068">
    <property type="entry name" value="CB"/>
</dbReference>
<evidence type="ECO:0000313" key="9">
    <source>
        <dbReference type="Proteomes" id="UP001164100"/>
    </source>
</evidence>
<dbReference type="EMBL" id="CP099556">
    <property type="protein sequence ID" value="UYF42510.1"/>
    <property type="molecule type" value="Genomic_DNA"/>
</dbReference>
<dbReference type="InterPro" id="IPR013762">
    <property type="entry name" value="Integrase-like_cat_sf"/>
</dbReference>
<dbReference type="PROSITE" id="PS51900">
    <property type="entry name" value="CB"/>
    <property type="match status" value="1"/>
</dbReference>
<reference evidence="8" key="1">
    <citation type="journal article" date="2022" name="Front. Microbiol.">
        <title>Species classification and novel plasmid identifications in Arcobacter cryaerophilus and Arcobacter cryaerophilus-like organisms.</title>
        <authorList>
            <person name="Zhou G."/>
            <person name="Wang M."/>
            <person name="Wang H."/>
            <person name="Chen X."/>
            <person name="Gu Y."/>
            <person name="Shao Z."/>
            <person name="Zhang J."/>
            <person name="Zhang M."/>
        </authorList>
    </citation>
    <scope>NUCLEOTIDE SEQUENCE</scope>
    <source>
        <strain evidence="8">ICDCAC48</strain>
    </source>
</reference>
<dbReference type="Pfam" id="PF14659">
    <property type="entry name" value="Phage_int_SAM_3"/>
    <property type="match status" value="1"/>
</dbReference>
<name>A0AA46N616_9BACT</name>